<dbReference type="InterPro" id="IPR045177">
    <property type="entry name" value="FDM1-5/IDN2"/>
</dbReference>
<keyword evidence="9" id="KW-1185">Reference proteome</keyword>
<dbReference type="OrthoDB" id="1892195at2759"/>
<reference evidence="8 9" key="1">
    <citation type="submission" date="2019-05" db="EMBL/GenBank/DDBJ databases">
        <title>Mikania micrantha, genome provides insights into the molecular mechanism of rapid growth.</title>
        <authorList>
            <person name="Liu B."/>
        </authorList>
    </citation>
    <scope>NUCLEOTIDE SEQUENCE [LARGE SCALE GENOMIC DNA]</scope>
    <source>
        <strain evidence="8">NLD-2019</strain>
        <tissue evidence="8">Leaf</tissue>
    </source>
</reference>
<feature type="compositionally biased region" description="Acidic residues" evidence="4">
    <location>
        <begin position="1"/>
        <end position="16"/>
    </location>
</feature>
<sequence>MDNSSGDESDFSDSEISEYKDKPYEQLRNGTLKVKYPNGIFRCPFCAGKKKQDFKYKDLHQHASGVSKGSFNRNAKQKANHLALTLYLENELADEAETPLKLAAPVSQENDLFCWPWTGIVVNIINDLDSGNDFENTEYWIKRFSRYKPEDVELLWDAEKRTAHAFVRFSNDLIGFKNATEFDKIFEADHHSKKEWSGSENPSGSSVYAWLARADDFESQGPIGDYLRANRNLKTISDVEQEVVKTRNKPVVELASEIDMRNENLDDLQSKCNQKIMSLSRVLEEKNSMHQAYHEARRKMQRHAQDRIKSVLDEREKMVTDVEKLRKNHESWSKEVSKKIARTEHDKQKLEEEKRKNDMWNSSLRMASIEQEKSDVGFLKLVEEQKREKEEALKKVLELERQLDAKQRLEMEIVELKGKLQVMKHLADEDDTAVQDQIKKMNDELEAKTEQMDGVYEMNQTLMVKELQSNNELQEARKELIKGMQEMFSGRTNIGVKRMGEINTKAFQDACKERFNSEEAEIKASELCSLWQEKLKNPEWHPVKVVAVDGAHKEVINEDDELLKALKTEWDNKIFDAVVAAFKEMNEYNPSGRYVINELWNFKDNRKATSKEVISFIFKNLKNHKRKRGQADSIQKLLYLPIVLALGLA</sequence>
<dbReference type="Pfam" id="PF03469">
    <property type="entry name" value="XH"/>
    <property type="match status" value="1"/>
</dbReference>
<evidence type="ECO:0000259" key="7">
    <source>
        <dbReference type="Pfam" id="PF03470"/>
    </source>
</evidence>
<evidence type="ECO:0000313" key="9">
    <source>
        <dbReference type="Proteomes" id="UP000326396"/>
    </source>
</evidence>
<keyword evidence="2" id="KW-0943">RNA-mediated gene silencing</keyword>
<dbReference type="Proteomes" id="UP000326396">
    <property type="component" value="Linkage Group LG2"/>
</dbReference>
<dbReference type="InterPro" id="IPR038588">
    <property type="entry name" value="XS_domain_sf"/>
</dbReference>
<proteinExistence type="predicted"/>
<organism evidence="8 9">
    <name type="scientific">Mikania micrantha</name>
    <name type="common">bitter vine</name>
    <dbReference type="NCBI Taxonomy" id="192012"/>
    <lineage>
        <taxon>Eukaryota</taxon>
        <taxon>Viridiplantae</taxon>
        <taxon>Streptophyta</taxon>
        <taxon>Embryophyta</taxon>
        <taxon>Tracheophyta</taxon>
        <taxon>Spermatophyta</taxon>
        <taxon>Magnoliopsida</taxon>
        <taxon>eudicotyledons</taxon>
        <taxon>Gunneridae</taxon>
        <taxon>Pentapetalae</taxon>
        <taxon>asterids</taxon>
        <taxon>campanulids</taxon>
        <taxon>Asterales</taxon>
        <taxon>Asteraceae</taxon>
        <taxon>Asteroideae</taxon>
        <taxon>Heliantheae alliance</taxon>
        <taxon>Eupatorieae</taxon>
        <taxon>Mikania</taxon>
    </lineage>
</organism>
<accession>A0A5N6NCB4</accession>
<dbReference type="InterPro" id="IPR005380">
    <property type="entry name" value="XS_domain"/>
</dbReference>
<dbReference type="Pfam" id="PF03470">
    <property type="entry name" value="zf-XS"/>
    <property type="match status" value="1"/>
</dbReference>
<evidence type="ECO:0000256" key="4">
    <source>
        <dbReference type="SAM" id="MobiDB-lite"/>
    </source>
</evidence>
<keyword evidence="1 3" id="KW-0175">Coiled coil</keyword>
<dbReference type="InterPro" id="IPR005379">
    <property type="entry name" value="FDM1-5/IDN2_XH"/>
</dbReference>
<comment type="caution">
    <text evidence="8">The sequence shown here is derived from an EMBL/GenBank/DDBJ whole genome shotgun (WGS) entry which is preliminary data.</text>
</comment>
<dbReference type="PANTHER" id="PTHR21596">
    <property type="entry name" value="RIBONUCLEASE P SUBUNIT P38"/>
    <property type="match status" value="1"/>
</dbReference>
<gene>
    <name evidence="8" type="ORF">E3N88_23092</name>
</gene>
<evidence type="ECO:0000259" key="6">
    <source>
        <dbReference type="Pfam" id="PF03469"/>
    </source>
</evidence>
<dbReference type="GO" id="GO:0080188">
    <property type="term" value="P:gene silencing by siRNA-directed DNA methylation"/>
    <property type="evidence" value="ECO:0007669"/>
    <property type="project" value="InterPro"/>
</dbReference>
<feature type="domain" description="XS" evidence="5">
    <location>
        <begin position="111"/>
        <end position="218"/>
    </location>
</feature>
<name>A0A5N6NCB4_9ASTR</name>
<dbReference type="AlphaFoldDB" id="A0A5N6NCB4"/>
<dbReference type="Gene3D" id="3.30.70.2890">
    <property type="entry name" value="XS domain"/>
    <property type="match status" value="1"/>
</dbReference>
<evidence type="ECO:0000256" key="2">
    <source>
        <dbReference type="ARBA" id="ARBA00023158"/>
    </source>
</evidence>
<feature type="domain" description="Factor of DNA methylation 1-5/IDN2" evidence="6">
    <location>
        <begin position="497"/>
        <end position="627"/>
    </location>
</feature>
<evidence type="ECO:0008006" key="10">
    <source>
        <dbReference type="Google" id="ProtNLM"/>
    </source>
</evidence>
<dbReference type="EMBL" id="SZYD01000012">
    <property type="protein sequence ID" value="KAD4585491.1"/>
    <property type="molecule type" value="Genomic_DNA"/>
</dbReference>
<evidence type="ECO:0000256" key="1">
    <source>
        <dbReference type="ARBA" id="ARBA00023054"/>
    </source>
</evidence>
<feature type="domain" description="Zinc finger-XS" evidence="7">
    <location>
        <begin position="43"/>
        <end position="84"/>
    </location>
</feature>
<dbReference type="PANTHER" id="PTHR21596:SF3">
    <property type="entry name" value="FACTOR OF DNA METHYLATION 1-RELATED"/>
    <property type="match status" value="1"/>
</dbReference>
<feature type="coiled-coil region" evidence="3">
    <location>
        <begin position="379"/>
        <end position="458"/>
    </location>
</feature>
<feature type="coiled-coil region" evidence="3">
    <location>
        <begin position="308"/>
        <end position="353"/>
    </location>
</feature>
<evidence type="ECO:0000313" key="8">
    <source>
        <dbReference type="EMBL" id="KAD4585491.1"/>
    </source>
</evidence>
<dbReference type="InterPro" id="IPR005381">
    <property type="entry name" value="Znf-XS_domain"/>
</dbReference>
<dbReference type="Pfam" id="PF03468">
    <property type="entry name" value="XS"/>
    <property type="match status" value="1"/>
</dbReference>
<feature type="region of interest" description="Disordered" evidence="4">
    <location>
        <begin position="1"/>
        <end position="22"/>
    </location>
</feature>
<evidence type="ECO:0000256" key="3">
    <source>
        <dbReference type="SAM" id="Coils"/>
    </source>
</evidence>
<evidence type="ECO:0000259" key="5">
    <source>
        <dbReference type="Pfam" id="PF03468"/>
    </source>
</evidence>
<protein>
    <recommendedName>
        <fullName evidence="10">Factor of DNA methylation 1-5/IDN2 domain-containing protein</fullName>
    </recommendedName>
</protein>